<proteinExistence type="predicted"/>
<dbReference type="EMBL" id="GL348717">
    <property type="protein sequence ID" value="EFH54687.1"/>
    <property type="molecule type" value="Genomic_DNA"/>
</dbReference>
<dbReference type="InterPro" id="IPR044861">
    <property type="entry name" value="IPNS-like_FE2OG_OXY"/>
</dbReference>
<dbReference type="SUPFAM" id="SSF51197">
    <property type="entry name" value="Clavaminate synthase-like"/>
    <property type="match status" value="1"/>
</dbReference>
<evidence type="ECO:0000256" key="1">
    <source>
        <dbReference type="ARBA" id="ARBA00022723"/>
    </source>
</evidence>
<keyword evidence="1" id="KW-0479">Metal-binding</keyword>
<evidence type="ECO:0000313" key="5">
    <source>
        <dbReference type="Proteomes" id="UP000008694"/>
    </source>
</evidence>
<dbReference type="HOGENOM" id="CLU_010119_8_6_1"/>
<organism evidence="5">
    <name type="scientific">Arabidopsis lyrata subsp. lyrata</name>
    <name type="common">Lyre-leaved rock-cress</name>
    <dbReference type="NCBI Taxonomy" id="81972"/>
    <lineage>
        <taxon>Eukaryota</taxon>
        <taxon>Viridiplantae</taxon>
        <taxon>Streptophyta</taxon>
        <taxon>Embryophyta</taxon>
        <taxon>Tracheophyta</taxon>
        <taxon>Spermatophyta</taxon>
        <taxon>Magnoliopsida</taxon>
        <taxon>eudicotyledons</taxon>
        <taxon>Gunneridae</taxon>
        <taxon>Pentapetalae</taxon>
        <taxon>rosids</taxon>
        <taxon>malvids</taxon>
        <taxon>Brassicales</taxon>
        <taxon>Brassicaceae</taxon>
        <taxon>Camelineae</taxon>
        <taxon>Arabidopsis</taxon>
    </lineage>
</organism>
<evidence type="ECO:0000256" key="2">
    <source>
        <dbReference type="ARBA" id="ARBA00023004"/>
    </source>
</evidence>
<dbReference type="Gramene" id="scaffold_503470.1">
    <property type="protein sequence ID" value="scaffold_503470.1"/>
    <property type="gene ID" value="scaffold_503470.1"/>
</dbReference>
<dbReference type="eggNOG" id="KOG0143">
    <property type="taxonomic scope" value="Eukaryota"/>
</dbReference>
<dbReference type="InterPro" id="IPR050295">
    <property type="entry name" value="Plant_2OG-oxidoreductases"/>
</dbReference>
<dbReference type="Gene3D" id="2.60.120.330">
    <property type="entry name" value="B-lactam Antibiotic, Isopenicillin N Synthase, Chain"/>
    <property type="match status" value="1"/>
</dbReference>
<evidence type="ECO:0000313" key="4">
    <source>
        <dbReference type="EMBL" id="EFH54687.1"/>
    </source>
</evidence>
<gene>
    <name evidence="4" type="ORF">ARALYDRAFT_907766</name>
</gene>
<sequence length="157" mass="17499">MFAQRKSLTGKTTFDSIASLSKNSSTDGPQLQSFSYSPCPQPELTYGLPTHKDSILIIVLLQDEVSGLQVFKDGKWVVVHSVPNTFIVNLGDQMHERISIPTFYFPSEDDVIGPVEELINEEEESPAIYGNFTYVEKFWGTTFATESCIDSFKASTT</sequence>
<evidence type="ECO:0000259" key="3">
    <source>
        <dbReference type="Pfam" id="PF03171"/>
    </source>
</evidence>
<dbReference type="Proteomes" id="UP000008694">
    <property type="component" value="Unassembled WGS sequence"/>
</dbReference>
<feature type="domain" description="Isopenicillin N synthase-like Fe(2+) 2OG dioxygenase" evidence="3">
    <location>
        <begin position="31"/>
        <end position="94"/>
    </location>
</feature>
<dbReference type="PANTHER" id="PTHR47991">
    <property type="entry name" value="OXOGLUTARATE/IRON-DEPENDENT DIOXYGENASE"/>
    <property type="match status" value="1"/>
</dbReference>
<dbReference type="AlphaFoldDB" id="D7LSS2"/>
<accession>D7LSS2</accession>
<protein>
    <recommendedName>
        <fullName evidence="3">Isopenicillin N synthase-like Fe(2+) 2OG dioxygenase domain-containing protein</fullName>
    </recommendedName>
</protein>
<reference evidence="5" key="1">
    <citation type="journal article" date="2011" name="Nat. Genet.">
        <title>The Arabidopsis lyrata genome sequence and the basis of rapid genome size change.</title>
        <authorList>
            <person name="Hu T.T."/>
            <person name="Pattyn P."/>
            <person name="Bakker E.G."/>
            <person name="Cao J."/>
            <person name="Cheng J.-F."/>
            <person name="Clark R.M."/>
            <person name="Fahlgren N."/>
            <person name="Fawcett J.A."/>
            <person name="Grimwood J."/>
            <person name="Gundlach H."/>
            <person name="Haberer G."/>
            <person name="Hollister J.D."/>
            <person name="Ossowski S."/>
            <person name="Ottilar R.P."/>
            <person name="Salamov A.A."/>
            <person name="Schneeberger K."/>
            <person name="Spannagl M."/>
            <person name="Wang X."/>
            <person name="Yang L."/>
            <person name="Nasrallah M.E."/>
            <person name="Bergelson J."/>
            <person name="Carrington J.C."/>
            <person name="Gaut B.S."/>
            <person name="Schmutz J."/>
            <person name="Mayer K.F.X."/>
            <person name="Van de Peer Y."/>
            <person name="Grigoriev I.V."/>
            <person name="Nordborg M."/>
            <person name="Weigel D."/>
            <person name="Guo Y.-L."/>
        </authorList>
    </citation>
    <scope>NUCLEOTIDE SEQUENCE [LARGE SCALE GENOMIC DNA]</scope>
    <source>
        <strain evidence="5">cv. MN47</strain>
    </source>
</reference>
<keyword evidence="5" id="KW-1185">Reference proteome</keyword>
<dbReference type="GO" id="GO:0046872">
    <property type="term" value="F:metal ion binding"/>
    <property type="evidence" value="ECO:0007669"/>
    <property type="project" value="UniProtKB-KW"/>
</dbReference>
<keyword evidence="2" id="KW-0408">Iron</keyword>
<dbReference type="InterPro" id="IPR027443">
    <property type="entry name" value="IPNS-like_sf"/>
</dbReference>
<name>D7LSS2_ARALL</name>
<dbReference type="Pfam" id="PF03171">
    <property type="entry name" value="2OG-FeII_Oxy"/>
    <property type="match status" value="1"/>
</dbReference>